<sequence length="243" mass="29637">MANFNLRSCLNRQAKLEFNDMFHEIIFEQIEFEVNFAHRQRERQQRQHDIDRENVEIERLQRQYPDQPLSIDIIFDINVDNNDQNNQGNDQNNDQNPIDDEIDEYWRRRNLRYQEQQQAIDAFNAQLQQQGNQEIPFEMIDEQIPERQQPNRPLPIEEIFDIDVDNNPNDNKTEQNTATTMPENHDLVNDLLEEDIINQYQRRNPRRQMKNDLEEFRRQNFIEENSRTSSGWIKKNHSFYFLK</sequence>
<dbReference type="Proteomes" id="UP000887458">
    <property type="component" value="Unassembled WGS sequence"/>
</dbReference>
<comment type="caution">
    <text evidence="1">The sequence shown here is derived from an EMBL/GenBank/DDBJ whole genome shotgun (WGS) entry which is preliminary data.</text>
</comment>
<gene>
    <name evidence="1" type="ORF">DERP_006291</name>
</gene>
<reference evidence="1 2" key="1">
    <citation type="journal article" date="2018" name="J. Allergy Clin. Immunol.">
        <title>High-quality assembly of Dermatophagoides pteronyssinus genome and transcriptome reveals a wide range of novel allergens.</title>
        <authorList>
            <person name="Liu X.Y."/>
            <person name="Yang K.Y."/>
            <person name="Wang M.Q."/>
            <person name="Kwok J.S."/>
            <person name="Zeng X."/>
            <person name="Yang Z."/>
            <person name="Xiao X.J."/>
            <person name="Lau C.P."/>
            <person name="Li Y."/>
            <person name="Huang Z.M."/>
            <person name="Ba J.G."/>
            <person name="Yim A.K."/>
            <person name="Ouyang C.Y."/>
            <person name="Ngai S.M."/>
            <person name="Chan T.F."/>
            <person name="Leung E.L."/>
            <person name="Liu L."/>
            <person name="Liu Z.G."/>
            <person name="Tsui S.K."/>
        </authorList>
    </citation>
    <scope>NUCLEOTIDE SEQUENCE [LARGE SCALE GENOMIC DNA]</scope>
    <source>
        <strain evidence="1">Derp</strain>
    </source>
</reference>
<dbReference type="EMBL" id="NJHN03000099">
    <property type="protein sequence ID" value="KAH9415200.1"/>
    <property type="molecule type" value="Genomic_DNA"/>
</dbReference>
<name>A0ABQ8IYN0_DERPT</name>
<protein>
    <submittedName>
        <fullName evidence="1">Uncharacterized protein</fullName>
    </submittedName>
</protein>
<evidence type="ECO:0000313" key="1">
    <source>
        <dbReference type="EMBL" id="KAH9415200.1"/>
    </source>
</evidence>
<accession>A0ABQ8IYN0</accession>
<evidence type="ECO:0000313" key="2">
    <source>
        <dbReference type="Proteomes" id="UP000887458"/>
    </source>
</evidence>
<organism evidence="1 2">
    <name type="scientific">Dermatophagoides pteronyssinus</name>
    <name type="common">European house dust mite</name>
    <dbReference type="NCBI Taxonomy" id="6956"/>
    <lineage>
        <taxon>Eukaryota</taxon>
        <taxon>Metazoa</taxon>
        <taxon>Ecdysozoa</taxon>
        <taxon>Arthropoda</taxon>
        <taxon>Chelicerata</taxon>
        <taxon>Arachnida</taxon>
        <taxon>Acari</taxon>
        <taxon>Acariformes</taxon>
        <taxon>Sarcoptiformes</taxon>
        <taxon>Astigmata</taxon>
        <taxon>Psoroptidia</taxon>
        <taxon>Analgoidea</taxon>
        <taxon>Pyroglyphidae</taxon>
        <taxon>Dermatophagoidinae</taxon>
        <taxon>Dermatophagoides</taxon>
    </lineage>
</organism>
<proteinExistence type="predicted"/>
<reference evidence="1 2" key="2">
    <citation type="journal article" date="2022" name="Mol. Biol. Evol.">
        <title>Comparative Genomics Reveals Insights into the Divergent Evolution of Astigmatic Mites and Household Pest Adaptations.</title>
        <authorList>
            <person name="Xiong Q."/>
            <person name="Wan A.T."/>
            <person name="Liu X."/>
            <person name="Fung C.S."/>
            <person name="Xiao X."/>
            <person name="Malainual N."/>
            <person name="Hou J."/>
            <person name="Wang L."/>
            <person name="Wang M."/>
            <person name="Yang K.Y."/>
            <person name="Cui Y."/>
            <person name="Leung E.L."/>
            <person name="Nong W."/>
            <person name="Shin S.K."/>
            <person name="Au S.W."/>
            <person name="Jeong K.Y."/>
            <person name="Chew F.T."/>
            <person name="Hui J.H."/>
            <person name="Leung T.F."/>
            <person name="Tungtrongchitr A."/>
            <person name="Zhong N."/>
            <person name="Liu Z."/>
            <person name="Tsui S.K."/>
        </authorList>
    </citation>
    <scope>NUCLEOTIDE SEQUENCE [LARGE SCALE GENOMIC DNA]</scope>
    <source>
        <strain evidence="1">Derp</strain>
    </source>
</reference>
<keyword evidence="2" id="KW-1185">Reference proteome</keyword>